<dbReference type="Pfam" id="PF00576">
    <property type="entry name" value="Transthyretin"/>
    <property type="match status" value="1"/>
</dbReference>
<reference evidence="2 3" key="1">
    <citation type="submission" date="2018-11" db="EMBL/GenBank/DDBJ databases">
        <title>Sequencing the genomes of 1000 actinobacteria strains.</title>
        <authorList>
            <person name="Klenk H.-P."/>
        </authorList>
    </citation>
    <scope>NUCLEOTIDE SEQUENCE [LARGE SCALE GENOMIC DNA]</scope>
    <source>
        <strain evidence="2 3">DSM 43634</strain>
    </source>
</reference>
<gene>
    <name evidence="2" type="ORF">EDD30_4236</name>
</gene>
<feature type="domain" description="Transthyretin/hydroxyisourate hydrolase" evidence="1">
    <location>
        <begin position="4"/>
        <end position="109"/>
    </location>
</feature>
<dbReference type="PANTHER" id="PTHR10395:SF7">
    <property type="entry name" value="5-HYDROXYISOURATE HYDROLASE"/>
    <property type="match status" value="1"/>
</dbReference>
<evidence type="ECO:0000313" key="2">
    <source>
        <dbReference type="EMBL" id="ROP31337.1"/>
    </source>
</evidence>
<dbReference type="GO" id="GO:0006144">
    <property type="term" value="P:purine nucleobase metabolic process"/>
    <property type="evidence" value="ECO:0007669"/>
    <property type="project" value="TreeGrafter"/>
</dbReference>
<dbReference type="OrthoDB" id="9792386at2"/>
<sequence>MYVSLQALDGIYGKPAAGLHARLERSVEGRWSTVANAATVENGTIASFVEGQLAPGLYRVVVDSDLYFSGLGFSAAYAEIVIPFRVRAEPYARQVQVLLTPYSYSLYFGDRA</sequence>
<protein>
    <submittedName>
        <fullName evidence="2">5-hydroxyisourate hydrolase</fullName>
    </submittedName>
</protein>
<accession>A0A3N1GM49</accession>
<dbReference type="InterPro" id="IPR036817">
    <property type="entry name" value="Transthyretin/HIU_hydrolase_sf"/>
</dbReference>
<keyword evidence="2" id="KW-0378">Hydrolase</keyword>
<dbReference type="AlphaFoldDB" id="A0A3N1GM49"/>
<evidence type="ECO:0000259" key="1">
    <source>
        <dbReference type="Pfam" id="PF00576"/>
    </source>
</evidence>
<dbReference type="SUPFAM" id="SSF49472">
    <property type="entry name" value="Transthyretin (synonym: prealbumin)"/>
    <property type="match status" value="1"/>
</dbReference>
<dbReference type="EMBL" id="RJKL01000001">
    <property type="protein sequence ID" value="ROP31337.1"/>
    <property type="molecule type" value="Genomic_DNA"/>
</dbReference>
<evidence type="ECO:0000313" key="3">
    <source>
        <dbReference type="Proteomes" id="UP000271683"/>
    </source>
</evidence>
<comment type="caution">
    <text evidence="2">The sequence shown here is derived from an EMBL/GenBank/DDBJ whole genome shotgun (WGS) entry which is preliminary data.</text>
</comment>
<name>A0A3N1GM49_9ACTN</name>
<organism evidence="2 3">
    <name type="scientific">Couchioplanes caeruleus</name>
    <dbReference type="NCBI Taxonomy" id="56438"/>
    <lineage>
        <taxon>Bacteria</taxon>
        <taxon>Bacillati</taxon>
        <taxon>Actinomycetota</taxon>
        <taxon>Actinomycetes</taxon>
        <taxon>Micromonosporales</taxon>
        <taxon>Micromonosporaceae</taxon>
        <taxon>Couchioplanes</taxon>
    </lineage>
</organism>
<dbReference type="InterPro" id="IPR023416">
    <property type="entry name" value="Transthyretin/HIU_hydrolase_d"/>
</dbReference>
<dbReference type="Gene3D" id="2.60.40.180">
    <property type="entry name" value="Transthyretin/hydroxyisourate hydrolase domain"/>
    <property type="match status" value="1"/>
</dbReference>
<proteinExistence type="predicted"/>
<dbReference type="RefSeq" id="WP_148088150.1">
    <property type="nucleotide sequence ID" value="NZ_RJKL01000001.1"/>
</dbReference>
<dbReference type="Proteomes" id="UP000271683">
    <property type="component" value="Unassembled WGS sequence"/>
</dbReference>
<dbReference type="GO" id="GO:0016787">
    <property type="term" value="F:hydrolase activity"/>
    <property type="evidence" value="ECO:0007669"/>
    <property type="project" value="UniProtKB-KW"/>
</dbReference>
<dbReference type="PANTHER" id="PTHR10395">
    <property type="entry name" value="URICASE AND TRANSTHYRETIN-RELATED"/>
    <property type="match status" value="1"/>
</dbReference>